<name>A0A6M3Y4J1_9ZZZZ</name>
<accession>A0A6M3Y4J1</accession>
<dbReference type="AlphaFoldDB" id="A0A6M3Y4J1"/>
<protein>
    <submittedName>
        <fullName evidence="2">Uncharacterized protein</fullName>
    </submittedName>
</protein>
<organism evidence="2">
    <name type="scientific">viral metagenome</name>
    <dbReference type="NCBI Taxonomy" id="1070528"/>
    <lineage>
        <taxon>unclassified sequences</taxon>
        <taxon>metagenomes</taxon>
        <taxon>organismal metagenomes</taxon>
    </lineage>
</organism>
<dbReference type="EMBL" id="MT145195">
    <property type="protein sequence ID" value="QJI05147.1"/>
    <property type="molecule type" value="Genomic_DNA"/>
</dbReference>
<dbReference type="EMBL" id="MT141538">
    <property type="protein sequence ID" value="QJA65432.1"/>
    <property type="molecule type" value="Genomic_DNA"/>
</dbReference>
<evidence type="ECO:0000313" key="2">
    <source>
        <dbReference type="EMBL" id="QJI05147.1"/>
    </source>
</evidence>
<reference evidence="2" key="1">
    <citation type="submission" date="2020-03" db="EMBL/GenBank/DDBJ databases">
        <title>The deep terrestrial virosphere.</title>
        <authorList>
            <person name="Holmfeldt K."/>
            <person name="Nilsson E."/>
            <person name="Simone D."/>
            <person name="Lopez-Fernandez M."/>
            <person name="Wu X."/>
            <person name="de Brujin I."/>
            <person name="Lundin D."/>
            <person name="Andersson A."/>
            <person name="Bertilsson S."/>
            <person name="Dopson M."/>
        </authorList>
    </citation>
    <scope>NUCLEOTIDE SEQUENCE</scope>
    <source>
        <strain evidence="2">MM415A00136</strain>
        <strain evidence="1">MM415B00397</strain>
    </source>
</reference>
<proteinExistence type="predicted"/>
<evidence type="ECO:0000313" key="1">
    <source>
        <dbReference type="EMBL" id="QJA65432.1"/>
    </source>
</evidence>
<sequence>MRFKKAKIKLRDENTREAFSVDGYRMDLGLYNTWVDVVFGQIKQMKRFRDGGWGESGWTWTSNENDEHMVWLKDKKLSTLVHETNHLVNRISKARGLSDDDRNEQQAYLQTWLFNKIKELK</sequence>
<gene>
    <name evidence="2" type="ORF">MM415A00136_0029</name>
    <name evidence="1" type="ORF">MM415B00397_0044</name>
</gene>